<keyword evidence="3" id="KW-0436">Ligase</keyword>
<evidence type="ECO:0000313" key="3">
    <source>
        <dbReference type="EMBL" id="KEK15640.1"/>
    </source>
</evidence>
<evidence type="ECO:0000259" key="2">
    <source>
        <dbReference type="PROSITE" id="PS50975"/>
    </source>
</evidence>
<evidence type="ECO:0000313" key="8">
    <source>
        <dbReference type="Proteomes" id="UP000276940"/>
    </source>
</evidence>
<dbReference type="EMBL" id="QAZN01000002">
    <property type="protein sequence ID" value="PTV04994.1"/>
    <property type="molecule type" value="Genomic_DNA"/>
</dbReference>
<dbReference type="PATRIC" id="fig|1598.90.peg.968"/>
<dbReference type="PROSITE" id="PS50975">
    <property type="entry name" value="ATP_GRASP"/>
    <property type="match status" value="1"/>
</dbReference>
<dbReference type="GO" id="GO:0005524">
    <property type="term" value="F:ATP binding"/>
    <property type="evidence" value="ECO:0007669"/>
    <property type="project" value="UniProtKB-UniRule"/>
</dbReference>
<keyword evidence="1" id="KW-0067">ATP-binding</keyword>
<dbReference type="AlphaFoldDB" id="A0A073JQC8"/>
<evidence type="ECO:0000313" key="5">
    <source>
        <dbReference type="EMBL" id="RMX25627.1"/>
    </source>
</evidence>
<gene>
    <name evidence="5" type="ORF">C5O77_05460</name>
    <name evidence="4" type="ORF">DB325_02505</name>
    <name evidence="3" type="ORF">LR3_07685</name>
</gene>
<dbReference type="Gene3D" id="3.30.470.20">
    <property type="entry name" value="ATP-grasp fold, B domain"/>
    <property type="match status" value="1"/>
</dbReference>
<accession>A0A073JQC8</accession>
<protein>
    <submittedName>
        <fullName evidence="3">Carboxylate--amine ligase</fullName>
    </submittedName>
</protein>
<evidence type="ECO:0000313" key="4">
    <source>
        <dbReference type="EMBL" id="PTV04994.1"/>
    </source>
</evidence>
<organism evidence="3 6">
    <name type="scientific">Limosilactobacillus reuteri</name>
    <name type="common">Lactobacillus reuteri</name>
    <dbReference type="NCBI Taxonomy" id="1598"/>
    <lineage>
        <taxon>Bacteria</taxon>
        <taxon>Bacillati</taxon>
        <taxon>Bacillota</taxon>
        <taxon>Bacilli</taxon>
        <taxon>Lactobacillales</taxon>
        <taxon>Lactobacillaceae</taxon>
        <taxon>Limosilactobacillus</taxon>
    </lineage>
</organism>
<dbReference type="Proteomes" id="UP000027731">
    <property type="component" value="Unassembled WGS sequence"/>
</dbReference>
<dbReference type="Gene3D" id="3.40.50.20">
    <property type="match status" value="1"/>
</dbReference>
<dbReference type="InterPro" id="IPR011761">
    <property type="entry name" value="ATP-grasp"/>
</dbReference>
<dbReference type="EMBL" id="PTLS01000027">
    <property type="protein sequence ID" value="RMX25627.1"/>
    <property type="molecule type" value="Genomic_DNA"/>
</dbReference>
<feature type="domain" description="ATP-grasp" evidence="2">
    <location>
        <begin position="125"/>
        <end position="330"/>
    </location>
</feature>
<dbReference type="InterPro" id="IPR013815">
    <property type="entry name" value="ATP_grasp_subdomain_1"/>
</dbReference>
<evidence type="ECO:0000256" key="1">
    <source>
        <dbReference type="PROSITE-ProRule" id="PRU00409"/>
    </source>
</evidence>
<dbReference type="GO" id="GO:0016874">
    <property type="term" value="F:ligase activity"/>
    <property type="evidence" value="ECO:0007669"/>
    <property type="project" value="UniProtKB-KW"/>
</dbReference>
<reference evidence="5 8" key="3">
    <citation type="journal article" date="2018" name="J Appl Environ Microbiol">
        <title>The gut symbionts Lactobacillus reuteri R2lc and 2010 encode a polyketide synthase cluster that activates the mammalian aryl-hydrocarbon receptor.</title>
        <authorList>
            <person name="Ozcam M."/>
            <person name="Roos S."/>
            <person name="Van Pijkeren J.P."/>
        </authorList>
    </citation>
    <scope>NUCLEOTIDE SEQUENCE [LARGE SCALE GENOMIC DNA]</scope>
    <source>
        <strain evidence="5 8">R2lc</strain>
    </source>
</reference>
<dbReference type="Proteomes" id="UP000276940">
    <property type="component" value="Unassembled WGS sequence"/>
</dbReference>
<dbReference type="EMBL" id="JOSX01000013">
    <property type="protein sequence ID" value="KEK15640.1"/>
    <property type="molecule type" value="Genomic_DNA"/>
</dbReference>
<evidence type="ECO:0000313" key="7">
    <source>
        <dbReference type="Proteomes" id="UP000244083"/>
    </source>
</evidence>
<reference evidence="4" key="2">
    <citation type="journal article" date="2018" name="Genome Announc.">
        <title>Fifty-Six Draft Genome Sequences of 10 Lactobacillus Species from 22 Commercial Dietary Supplements.</title>
        <authorList>
            <person name="Gangiredla J."/>
            <person name="Barnaba T.J."/>
            <person name="Mammel M.K."/>
            <person name="Lacher D.W."/>
            <person name="Elkins C.A."/>
            <person name="Lampel K.A."/>
            <person name="Whitehouse C.A."/>
            <person name="Tartera C."/>
        </authorList>
    </citation>
    <scope>NUCLEOTIDE SEQUENCE</scope>
    <source>
        <strain evidence="4">DS12_10</strain>
    </source>
</reference>
<dbReference type="RefSeq" id="WP_035152057.1">
    <property type="nucleotide sequence ID" value="NZ_CP128363.1"/>
</dbReference>
<sequence>MSEQPFVPLILGSDFNAYGMARSMYEKYGIKSQLYARQPLAPTRYSKIVELHYNEQLQSPEVFTKVLIEAADEFAKQGKKTVLISCGDDYTELVAKNRKELSQHMFCPYADYDEVATLTDKEKFYNVCEKYGLPYPKTDILKPDLDYKNYKSPFEFPIALKAADAVQWHKGNFEGYEKAYIIKTPERLAEVLEIIYEHSPYNGDLVLQEFIPGDDSNMRTINCYVDKDHKVKMMCLGHPLLEDCNPANVGNYVAIMPANDQQIYDNIKNFLESIEFTGFVNFDLKYDRRDGQFKVFDLNPRQGRSSFFVSLNGYQLATFPVEDYVFDSLKDQETIYGNKDESNYKLWLGVSKKTFLQYAKNNEIKKQAEKLIKEGRYGTTFHYDKDMNFMRWLMEQRINHNYQKNFEKYFVEKK</sequence>
<evidence type="ECO:0000313" key="6">
    <source>
        <dbReference type="Proteomes" id="UP000027731"/>
    </source>
</evidence>
<dbReference type="Gene3D" id="3.30.1490.20">
    <property type="entry name" value="ATP-grasp fold, A domain"/>
    <property type="match status" value="1"/>
</dbReference>
<reference evidence="3 6" key="1">
    <citation type="submission" date="2014-06" db="EMBL/GenBank/DDBJ databases">
        <title>Genetic determinant of reutericyclin biosynthesis of Lactobacillus reuteri.</title>
        <authorList>
            <person name="Lin X."/>
            <person name="Duar R."/>
            <person name="Walter J."/>
            <person name="Gaenzle M."/>
        </authorList>
    </citation>
    <scope>NUCLEOTIDE SEQUENCE [LARGE SCALE GENOMIC DNA]</scope>
    <source>
        <strain evidence="3 6">LTH2584</strain>
    </source>
</reference>
<dbReference type="SUPFAM" id="SSF56059">
    <property type="entry name" value="Glutathione synthetase ATP-binding domain-like"/>
    <property type="match status" value="1"/>
</dbReference>
<reference evidence="7" key="4">
    <citation type="submission" date="2018-04" db="EMBL/GenBank/DDBJ databases">
        <title>Draft Genome Sequences of 10 Lactobacillus Species from 22 Commercial Probiotic Products.</title>
        <authorList>
            <person name="Gangiredla J."/>
            <person name="Barnaba T.J."/>
            <person name="Mammel M.K."/>
            <person name="Lacher D.W."/>
            <person name="Elkins C.A."/>
            <person name="Lampel K.A."/>
            <person name="Whitehouse C.A."/>
            <person name="Tartera C."/>
        </authorList>
    </citation>
    <scope>NUCLEOTIDE SEQUENCE [LARGE SCALE GENOMIC DNA]</scope>
    <source>
        <strain evidence="7">DS12_10</strain>
    </source>
</reference>
<proteinExistence type="predicted"/>
<dbReference type="GO" id="GO:0046872">
    <property type="term" value="F:metal ion binding"/>
    <property type="evidence" value="ECO:0007669"/>
    <property type="project" value="InterPro"/>
</dbReference>
<name>A0A073JQC8_LIMRT</name>
<dbReference type="Proteomes" id="UP000244083">
    <property type="component" value="Unassembled WGS sequence"/>
</dbReference>
<comment type="caution">
    <text evidence="3">The sequence shown here is derived from an EMBL/GenBank/DDBJ whole genome shotgun (WGS) entry which is preliminary data.</text>
</comment>
<keyword evidence="1" id="KW-0547">Nucleotide-binding</keyword>